<proteinExistence type="inferred from homology"/>
<gene>
    <name evidence="6" type="ORF">NAEGRDRAFT_69220</name>
</gene>
<dbReference type="Proteomes" id="UP000006671">
    <property type="component" value="Unassembled WGS sequence"/>
</dbReference>
<dbReference type="GO" id="GO:0015934">
    <property type="term" value="C:large ribosomal subunit"/>
    <property type="evidence" value="ECO:0007669"/>
    <property type="project" value="InterPro"/>
</dbReference>
<feature type="domain" description="Large ribosomal subunit protein uL30-like ferredoxin-like fold" evidence="5">
    <location>
        <begin position="59"/>
        <end position="106"/>
    </location>
</feature>
<evidence type="ECO:0000256" key="2">
    <source>
        <dbReference type="ARBA" id="ARBA00022980"/>
    </source>
</evidence>
<comment type="similarity">
    <text evidence="1">Belongs to the universal ribosomal protein uL30 family.</text>
</comment>
<keyword evidence="3" id="KW-0687">Ribonucleoprotein</keyword>
<dbReference type="EMBL" id="GG738877">
    <property type="protein sequence ID" value="EFC42860.1"/>
    <property type="molecule type" value="Genomic_DNA"/>
</dbReference>
<dbReference type="InterPro" id="IPR036919">
    <property type="entry name" value="Ribo_uL30_ferredoxin-like_sf"/>
</dbReference>
<accession>D2VK00</accession>
<evidence type="ECO:0000313" key="6">
    <source>
        <dbReference type="EMBL" id="EFC42860.1"/>
    </source>
</evidence>
<dbReference type="KEGG" id="ngr:NAEGRDRAFT_69220"/>
<dbReference type="CDD" id="cd01658">
    <property type="entry name" value="Ribosomal_L30"/>
    <property type="match status" value="1"/>
</dbReference>
<dbReference type="InParanoid" id="D2VK00"/>
<evidence type="ECO:0000256" key="3">
    <source>
        <dbReference type="ARBA" id="ARBA00023274"/>
    </source>
</evidence>
<evidence type="ECO:0000256" key="4">
    <source>
        <dbReference type="ARBA" id="ARBA00035281"/>
    </source>
</evidence>
<dbReference type="InterPro" id="IPR016082">
    <property type="entry name" value="Ribosomal_uL30_ferredoxin-like"/>
</dbReference>
<dbReference type="SUPFAM" id="SSF55129">
    <property type="entry name" value="Ribosomal protein L30p/L7e"/>
    <property type="match status" value="1"/>
</dbReference>
<dbReference type="InterPro" id="IPR005996">
    <property type="entry name" value="Ribosomal_uL30_bac-type"/>
</dbReference>
<reference evidence="6 7" key="1">
    <citation type="journal article" date="2010" name="Cell">
        <title>The genome of Naegleria gruberi illuminates early eukaryotic versatility.</title>
        <authorList>
            <person name="Fritz-Laylin L.K."/>
            <person name="Prochnik S.E."/>
            <person name="Ginger M.L."/>
            <person name="Dacks J.B."/>
            <person name="Carpenter M.L."/>
            <person name="Field M.C."/>
            <person name="Kuo A."/>
            <person name="Paredez A."/>
            <person name="Chapman J."/>
            <person name="Pham J."/>
            <person name="Shu S."/>
            <person name="Neupane R."/>
            <person name="Cipriano M."/>
            <person name="Mancuso J."/>
            <person name="Tu H."/>
            <person name="Salamov A."/>
            <person name="Lindquist E."/>
            <person name="Shapiro H."/>
            <person name="Lucas S."/>
            <person name="Grigoriev I.V."/>
            <person name="Cande W.Z."/>
            <person name="Fulton C."/>
            <person name="Rokhsar D.S."/>
            <person name="Dawson S.C."/>
        </authorList>
    </citation>
    <scope>NUCLEOTIDE SEQUENCE [LARGE SCALE GENOMIC DNA]</scope>
    <source>
        <strain evidence="6 7">NEG-M</strain>
    </source>
</reference>
<sequence length="167" mass="19028">MKSFISSSCGVVRNITKTQNINCSLLNSLSTTPRLFSTSACNFEQQQQASEEVARGRLFFITLVKSPFHQTEDVQDSIKVLKLKKVHQIQVHKDSPQIRGLIYKCRLLLSVKSVSTAELFPEGTQHLPQHVRLTMKEKHELKLKAMREKKSMKSLIEEYIAAKSAQQ</sequence>
<dbReference type="RefSeq" id="XP_002675604.1">
    <property type="nucleotide sequence ID" value="XM_002675558.1"/>
</dbReference>
<evidence type="ECO:0000259" key="5">
    <source>
        <dbReference type="Pfam" id="PF00327"/>
    </source>
</evidence>
<dbReference type="Pfam" id="PF00327">
    <property type="entry name" value="Ribosomal_L30"/>
    <property type="match status" value="1"/>
</dbReference>
<name>D2VK00_NAEGR</name>
<keyword evidence="2" id="KW-0689">Ribosomal protein</keyword>
<dbReference type="OrthoDB" id="509901at2759"/>
<organism evidence="7">
    <name type="scientific">Naegleria gruberi</name>
    <name type="common">Amoeba</name>
    <dbReference type="NCBI Taxonomy" id="5762"/>
    <lineage>
        <taxon>Eukaryota</taxon>
        <taxon>Discoba</taxon>
        <taxon>Heterolobosea</taxon>
        <taxon>Tetramitia</taxon>
        <taxon>Eutetramitia</taxon>
        <taxon>Vahlkampfiidae</taxon>
        <taxon>Naegleria</taxon>
    </lineage>
</organism>
<evidence type="ECO:0000313" key="7">
    <source>
        <dbReference type="Proteomes" id="UP000006671"/>
    </source>
</evidence>
<keyword evidence="7" id="KW-1185">Reference proteome</keyword>
<dbReference type="GeneID" id="8852865"/>
<dbReference type="GO" id="GO:0003735">
    <property type="term" value="F:structural constituent of ribosome"/>
    <property type="evidence" value="ECO:0007669"/>
    <property type="project" value="InterPro"/>
</dbReference>
<dbReference type="VEuPathDB" id="AmoebaDB:NAEGRDRAFT_69220"/>
<evidence type="ECO:0000256" key="1">
    <source>
        <dbReference type="ARBA" id="ARBA00007594"/>
    </source>
</evidence>
<dbReference type="Gene3D" id="3.30.1390.20">
    <property type="entry name" value="Ribosomal protein L30, ferredoxin-like fold domain"/>
    <property type="match status" value="1"/>
</dbReference>
<dbReference type="GO" id="GO:0006412">
    <property type="term" value="P:translation"/>
    <property type="evidence" value="ECO:0007669"/>
    <property type="project" value="InterPro"/>
</dbReference>
<protein>
    <recommendedName>
        <fullName evidence="4">Large ribosomal subunit protein uL30m</fullName>
    </recommendedName>
</protein>
<dbReference type="AlphaFoldDB" id="D2VK00"/>